<proteinExistence type="predicted"/>
<dbReference type="OrthoDB" id="2555959at2759"/>
<dbReference type="Proteomes" id="UP000292082">
    <property type="component" value="Unassembled WGS sequence"/>
</dbReference>
<keyword evidence="4" id="KW-1185">Reference proteome</keyword>
<evidence type="ECO:0000256" key="1">
    <source>
        <dbReference type="SAM" id="MobiDB-lite"/>
    </source>
</evidence>
<sequence>MSQTPKTPPKPAPKQPEFKFRTKPVAERSIWESWAVLPAKTRLRISLAITTVAAIGIWASDKLEEAIPAPKDAAKTPQSPSPNAA</sequence>
<organism evidence="3 4">
    <name type="scientific">Dichomitus squalens</name>
    <dbReference type="NCBI Taxonomy" id="114155"/>
    <lineage>
        <taxon>Eukaryota</taxon>
        <taxon>Fungi</taxon>
        <taxon>Dikarya</taxon>
        <taxon>Basidiomycota</taxon>
        <taxon>Agaricomycotina</taxon>
        <taxon>Agaricomycetes</taxon>
        <taxon>Polyporales</taxon>
        <taxon>Polyporaceae</taxon>
        <taxon>Dichomitus</taxon>
    </lineage>
</organism>
<evidence type="ECO:0000313" key="3">
    <source>
        <dbReference type="EMBL" id="TBU62575.1"/>
    </source>
</evidence>
<feature type="region of interest" description="Disordered" evidence="1">
    <location>
        <begin position="1"/>
        <end position="21"/>
    </location>
</feature>
<evidence type="ECO:0000313" key="2">
    <source>
        <dbReference type="EMBL" id="TBU29831.1"/>
    </source>
</evidence>
<name>A0A4Q9Q5K9_9APHY</name>
<accession>A0A4Q9Q5K9</accession>
<reference evidence="3 4" key="1">
    <citation type="submission" date="2019-01" db="EMBL/GenBank/DDBJ databases">
        <title>Draft genome sequences of three monokaryotic isolates of the white-rot basidiomycete fungus Dichomitus squalens.</title>
        <authorList>
            <consortium name="DOE Joint Genome Institute"/>
            <person name="Lopez S.C."/>
            <person name="Andreopoulos B."/>
            <person name="Pangilinan J."/>
            <person name="Lipzen A."/>
            <person name="Riley R."/>
            <person name="Ahrendt S."/>
            <person name="Ng V."/>
            <person name="Barry K."/>
            <person name="Daum C."/>
            <person name="Grigoriev I.V."/>
            <person name="Hilden K.S."/>
            <person name="Makela M.R."/>
            <person name="de Vries R.P."/>
        </authorList>
    </citation>
    <scope>NUCLEOTIDE SEQUENCE [LARGE SCALE GENOMIC DNA]</scope>
    <source>
        <strain evidence="3 4">CBS 464.89</strain>
        <strain evidence="2">OM18370.1</strain>
    </source>
</reference>
<dbReference type="Proteomes" id="UP000292957">
    <property type="component" value="Unassembled WGS sequence"/>
</dbReference>
<feature type="compositionally biased region" description="Pro residues" evidence="1">
    <location>
        <begin position="1"/>
        <end position="14"/>
    </location>
</feature>
<dbReference type="OMA" id="FKFRTKP"/>
<protein>
    <submittedName>
        <fullName evidence="3">Uncharacterized protein</fullName>
    </submittedName>
</protein>
<evidence type="ECO:0000313" key="4">
    <source>
        <dbReference type="Proteomes" id="UP000292082"/>
    </source>
</evidence>
<dbReference type="AlphaFoldDB" id="A0A4Q9Q5K9"/>
<gene>
    <name evidence="3" type="ORF">BD310DRAFT_810841</name>
    <name evidence="2" type="ORF">BD311DRAFT_777278</name>
</gene>
<dbReference type="EMBL" id="ML143410">
    <property type="protein sequence ID" value="TBU29831.1"/>
    <property type="molecule type" value="Genomic_DNA"/>
</dbReference>
<dbReference type="EMBL" id="ML145093">
    <property type="protein sequence ID" value="TBU62575.1"/>
    <property type="molecule type" value="Genomic_DNA"/>
</dbReference>